<dbReference type="PANTHER" id="PTHR38459:SF1">
    <property type="entry name" value="PROPHAGE BACTOPRENOL-LINKED GLUCOSE TRANSLOCASE HOMOLOG"/>
    <property type="match status" value="1"/>
</dbReference>
<dbReference type="GO" id="GO:0005886">
    <property type="term" value="C:plasma membrane"/>
    <property type="evidence" value="ECO:0007669"/>
    <property type="project" value="TreeGrafter"/>
</dbReference>
<dbReference type="AlphaFoldDB" id="A0AAF0H1R4"/>
<sequence length="139" mass="14963">MRSISGMISSPIVRFVLSGGIAAGVNVLSRAALSTITSYSAAIVIAYLIGMTTAYGLMKLFVFEESGRRPEAEYLRFGLVNMVALAQVWLVSVGLARWLFPLVGFGFYPEAVAHVIGVLSPVATSYALHKHFTFASSKK</sequence>
<keyword evidence="4 6" id="KW-1133">Transmembrane helix</keyword>
<dbReference type="Proteomes" id="UP000305410">
    <property type="component" value="Chromosome Linear"/>
</dbReference>
<keyword evidence="5 6" id="KW-0472">Membrane</keyword>
<evidence type="ECO:0000256" key="2">
    <source>
        <dbReference type="ARBA" id="ARBA00009399"/>
    </source>
</evidence>
<feature type="transmembrane region" description="Helical" evidence="6">
    <location>
        <begin position="39"/>
        <end position="62"/>
    </location>
</feature>
<comment type="similarity">
    <text evidence="2">Belongs to the GtrA family.</text>
</comment>
<feature type="transmembrane region" description="Helical" evidence="6">
    <location>
        <begin position="111"/>
        <end position="129"/>
    </location>
</feature>
<reference evidence="8" key="2">
    <citation type="submission" date="2023-04" db="EMBL/GenBank/DDBJ databases">
        <title>Complete genome sequence of Agrobacterium salinitolerans CFBP5506.</title>
        <authorList>
            <person name="Yen H.-C."/>
            <person name="Yan X.-H."/>
            <person name="Lai E.-M."/>
            <person name="Kuo C.-H."/>
        </authorList>
    </citation>
    <scope>NUCLEOTIDE SEQUENCE</scope>
    <source>
        <strain evidence="8">CFBP5506</strain>
    </source>
</reference>
<dbReference type="Pfam" id="PF04138">
    <property type="entry name" value="GtrA_DPMS_TM"/>
    <property type="match status" value="1"/>
</dbReference>
<accession>A0AAF0H1R4</accession>
<dbReference type="RefSeq" id="WP_080793721.1">
    <property type="nucleotide sequence ID" value="NZ_CP122963.1"/>
</dbReference>
<dbReference type="PANTHER" id="PTHR38459">
    <property type="entry name" value="PROPHAGE BACTOPRENOL-LINKED GLUCOSE TRANSLOCASE HOMOLOG"/>
    <property type="match status" value="1"/>
</dbReference>
<protein>
    <submittedName>
        <fullName evidence="8">GtrA family protein</fullName>
    </submittedName>
</protein>
<proteinExistence type="inferred from homology"/>
<dbReference type="EMBL" id="CP122963">
    <property type="protein sequence ID" value="WGM60855.1"/>
    <property type="molecule type" value="Genomic_DNA"/>
</dbReference>
<gene>
    <name evidence="8" type="ORF">CFBP5506_14285</name>
</gene>
<dbReference type="InterPro" id="IPR051401">
    <property type="entry name" value="GtrA_CellWall_Glycosyl"/>
</dbReference>
<reference evidence="8" key="1">
    <citation type="submission" date="2019-04" db="EMBL/GenBank/DDBJ databases">
        <authorList>
            <person name="Chiang H.-Y."/>
            <person name="Huang Y.-Y."/>
            <person name="Chou L."/>
            <person name="Lai E.-M."/>
            <person name="Kuo C.-H."/>
        </authorList>
    </citation>
    <scope>NUCLEOTIDE SEQUENCE</scope>
    <source>
        <strain evidence="8">CFBP5506</strain>
    </source>
</reference>
<feature type="transmembrane region" description="Helical" evidence="6">
    <location>
        <begin position="12"/>
        <end position="33"/>
    </location>
</feature>
<feature type="domain" description="GtrA/DPMS transmembrane" evidence="7">
    <location>
        <begin position="14"/>
        <end position="134"/>
    </location>
</feature>
<evidence type="ECO:0000256" key="4">
    <source>
        <dbReference type="ARBA" id="ARBA00022989"/>
    </source>
</evidence>
<evidence type="ECO:0000256" key="6">
    <source>
        <dbReference type="SAM" id="Phobius"/>
    </source>
</evidence>
<evidence type="ECO:0000313" key="8">
    <source>
        <dbReference type="EMBL" id="WGM60855.1"/>
    </source>
</evidence>
<evidence type="ECO:0000313" key="9">
    <source>
        <dbReference type="Proteomes" id="UP000305410"/>
    </source>
</evidence>
<evidence type="ECO:0000256" key="3">
    <source>
        <dbReference type="ARBA" id="ARBA00022692"/>
    </source>
</evidence>
<evidence type="ECO:0000256" key="1">
    <source>
        <dbReference type="ARBA" id="ARBA00004141"/>
    </source>
</evidence>
<dbReference type="GO" id="GO:0000271">
    <property type="term" value="P:polysaccharide biosynthetic process"/>
    <property type="evidence" value="ECO:0007669"/>
    <property type="project" value="InterPro"/>
</dbReference>
<keyword evidence="3 6" id="KW-0812">Transmembrane</keyword>
<evidence type="ECO:0000259" key="7">
    <source>
        <dbReference type="Pfam" id="PF04138"/>
    </source>
</evidence>
<evidence type="ECO:0000256" key="5">
    <source>
        <dbReference type="ARBA" id="ARBA00023136"/>
    </source>
</evidence>
<comment type="subcellular location">
    <subcellularLocation>
        <location evidence="1">Membrane</location>
        <topology evidence="1">Multi-pass membrane protein</topology>
    </subcellularLocation>
</comment>
<dbReference type="InterPro" id="IPR007267">
    <property type="entry name" value="GtrA_DPMS_TM"/>
</dbReference>
<organism evidence="8 9">
    <name type="scientific">Agrobacterium tumefaciens</name>
    <dbReference type="NCBI Taxonomy" id="358"/>
    <lineage>
        <taxon>Bacteria</taxon>
        <taxon>Pseudomonadati</taxon>
        <taxon>Pseudomonadota</taxon>
        <taxon>Alphaproteobacteria</taxon>
        <taxon>Hyphomicrobiales</taxon>
        <taxon>Rhizobiaceae</taxon>
        <taxon>Rhizobium/Agrobacterium group</taxon>
        <taxon>Agrobacterium</taxon>
        <taxon>Agrobacterium tumefaciens complex</taxon>
    </lineage>
</organism>
<feature type="transmembrane region" description="Helical" evidence="6">
    <location>
        <begin position="74"/>
        <end position="99"/>
    </location>
</feature>
<name>A0AAF0H1R4_AGRTU</name>